<evidence type="ECO:0000313" key="2">
    <source>
        <dbReference type="Proteomes" id="UP000038045"/>
    </source>
</evidence>
<organism evidence="2 3">
    <name type="scientific">Parastrongyloides trichosuri</name>
    <name type="common">Possum-specific nematode worm</name>
    <dbReference type="NCBI Taxonomy" id="131310"/>
    <lineage>
        <taxon>Eukaryota</taxon>
        <taxon>Metazoa</taxon>
        <taxon>Ecdysozoa</taxon>
        <taxon>Nematoda</taxon>
        <taxon>Chromadorea</taxon>
        <taxon>Rhabditida</taxon>
        <taxon>Tylenchina</taxon>
        <taxon>Panagrolaimomorpha</taxon>
        <taxon>Strongyloidoidea</taxon>
        <taxon>Strongyloididae</taxon>
        <taxon>Parastrongyloides</taxon>
    </lineage>
</organism>
<feature type="region of interest" description="Disordered" evidence="1">
    <location>
        <begin position="197"/>
        <end position="242"/>
    </location>
</feature>
<accession>A0A0N4ZIQ2</accession>
<dbReference type="WBParaSite" id="PTRK_0000781400.1">
    <property type="protein sequence ID" value="PTRK_0000781400.1"/>
    <property type="gene ID" value="PTRK_0000781400"/>
</dbReference>
<dbReference type="Proteomes" id="UP000038045">
    <property type="component" value="Unplaced"/>
</dbReference>
<protein>
    <submittedName>
        <fullName evidence="3">Protein of unassigned function</fullName>
    </submittedName>
</protein>
<reference evidence="3" key="1">
    <citation type="submission" date="2017-02" db="UniProtKB">
        <authorList>
            <consortium name="WormBaseParasite"/>
        </authorList>
    </citation>
    <scope>IDENTIFICATION</scope>
</reference>
<evidence type="ECO:0000256" key="1">
    <source>
        <dbReference type="SAM" id="MobiDB-lite"/>
    </source>
</evidence>
<name>A0A0N4ZIQ2_PARTI</name>
<evidence type="ECO:0000313" key="3">
    <source>
        <dbReference type="WBParaSite" id="PTRK_0000781400.1"/>
    </source>
</evidence>
<dbReference type="AlphaFoldDB" id="A0A0N4ZIQ2"/>
<proteinExistence type="predicted"/>
<keyword evidence="2" id="KW-1185">Reference proteome</keyword>
<sequence length="321" mass="34517">MVVAALSLSQPLSAMAGAAEGDLEGAKLSELLDQSGIQCSDDKGLNCTAGNYEVTIHSDCAVAPYYGAIYGEPAKLSARAGGSDQNVVTSLAEDQLVCIKATAKTGISDAEYFIMAMPIDRFGKCDGVDVLCRVSAPLPEPYRTTMENCKQLKNGEISSSTIPVVWFISGCPQEVVKYGINRTGETQVASVQTVQPNTGNVTVPSHVSPASPAQAPQQVARPRDASANPQQQHNEPSAMPAMNDEDKAMNVAALMIQTGSANNDDAMAFVNEYYADTVDYFKKRRPKAEILQDKNSYFSRWPVRRFVVDESLLVDVVHRGA</sequence>
<feature type="compositionally biased region" description="Low complexity" evidence="1">
    <location>
        <begin position="203"/>
        <end position="220"/>
    </location>
</feature>